<dbReference type="Proteomes" id="UP000643701">
    <property type="component" value="Unassembled WGS sequence"/>
</dbReference>
<dbReference type="SUPFAM" id="SSF55120">
    <property type="entry name" value="Pseudouridine synthase"/>
    <property type="match status" value="1"/>
</dbReference>
<organism evidence="3 4">
    <name type="scientific">Psychroflexus maritimus</name>
    <dbReference type="NCBI Taxonomy" id="2714865"/>
    <lineage>
        <taxon>Bacteria</taxon>
        <taxon>Pseudomonadati</taxon>
        <taxon>Bacteroidota</taxon>
        <taxon>Flavobacteriia</taxon>
        <taxon>Flavobacteriales</taxon>
        <taxon>Flavobacteriaceae</taxon>
        <taxon>Psychroflexus</taxon>
    </lineage>
</organism>
<protein>
    <submittedName>
        <fullName evidence="3">RNA pseudouridine synthase</fullName>
    </submittedName>
</protein>
<dbReference type="Pfam" id="PF00849">
    <property type="entry name" value="PseudoU_synth_2"/>
    <property type="match status" value="1"/>
</dbReference>
<feature type="coiled-coil region" evidence="1">
    <location>
        <begin position="100"/>
        <end position="154"/>
    </location>
</feature>
<reference evidence="3" key="1">
    <citation type="submission" date="2020-03" db="EMBL/GenBank/DDBJ databases">
        <title>Psychroflexus Maritimus sp. nov., isolate from marine sediment.</title>
        <authorList>
            <person name="Zhong Y.-L."/>
        </authorList>
    </citation>
    <scope>NUCLEOTIDE SEQUENCE</scope>
    <source>
        <strain evidence="3">C1</strain>
    </source>
</reference>
<dbReference type="InterPro" id="IPR020103">
    <property type="entry name" value="PsdUridine_synth_cat_dom_sf"/>
</dbReference>
<dbReference type="InterPro" id="IPR050188">
    <property type="entry name" value="RluA_PseudoU_synthase"/>
</dbReference>
<dbReference type="PANTHER" id="PTHR21600">
    <property type="entry name" value="MITOCHONDRIAL RNA PSEUDOURIDINE SYNTHASE"/>
    <property type="match status" value="1"/>
</dbReference>
<dbReference type="InterPro" id="IPR006145">
    <property type="entry name" value="PsdUridine_synth_RsuA/RluA"/>
</dbReference>
<evidence type="ECO:0000313" key="3">
    <source>
        <dbReference type="EMBL" id="NGZ89150.1"/>
    </source>
</evidence>
<dbReference type="GO" id="GO:0140098">
    <property type="term" value="F:catalytic activity, acting on RNA"/>
    <property type="evidence" value="ECO:0007669"/>
    <property type="project" value="UniProtKB-ARBA"/>
</dbReference>
<gene>
    <name evidence="3" type="ORF">G7034_02675</name>
</gene>
<dbReference type="PROSITE" id="PS01129">
    <property type="entry name" value="PSI_RLU"/>
    <property type="match status" value="1"/>
</dbReference>
<comment type="caution">
    <text evidence="3">The sequence shown here is derived from an EMBL/GenBank/DDBJ whole genome shotgun (WGS) entry which is preliminary data.</text>
</comment>
<keyword evidence="1" id="KW-0175">Coiled coil</keyword>
<accession>A0A967DXW5</accession>
<proteinExistence type="predicted"/>
<dbReference type="Gene3D" id="3.30.2350.10">
    <property type="entry name" value="Pseudouridine synthase"/>
    <property type="match status" value="1"/>
</dbReference>
<evidence type="ECO:0000256" key="1">
    <source>
        <dbReference type="SAM" id="Coils"/>
    </source>
</evidence>
<evidence type="ECO:0000313" key="4">
    <source>
        <dbReference type="Proteomes" id="UP000643701"/>
    </source>
</evidence>
<dbReference type="PANTHER" id="PTHR21600:SF89">
    <property type="entry name" value="RIBOSOMAL LARGE SUBUNIT PSEUDOURIDINE SYNTHASE A"/>
    <property type="match status" value="1"/>
</dbReference>
<dbReference type="GO" id="GO:0009982">
    <property type="term" value="F:pseudouridine synthase activity"/>
    <property type="evidence" value="ECO:0007669"/>
    <property type="project" value="InterPro"/>
</dbReference>
<name>A0A967DXW5_9FLAO</name>
<dbReference type="InterPro" id="IPR006224">
    <property type="entry name" value="PsdUridine_synth_RluA-like_CS"/>
</dbReference>
<feature type="domain" description="Pseudouridine synthase RsuA/RluA-like" evidence="2">
    <location>
        <begin position="320"/>
        <end position="467"/>
    </location>
</feature>
<dbReference type="CDD" id="cd02869">
    <property type="entry name" value="PseudoU_synth_RluA_like"/>
    <property type="match status" value="1"/>
</dbReference>
<evidence type="ECO:0000259" key="2">
    <source>
        <dbReference type="Pfam" id="PF00849"/>
    </source>
</evidence>
<sequence length="516" mass="59276">MHYLKNQNDFIYDFGFKKGSQQVGKMFGVLVVQNTNTNEIGFLAAFSGKLADSNQHDYFVPPVFDLLDENNFFKAEEAKINALHNDYEVFLNSDEYKLTLAKLKEVEDKAKSDLKSHKQLEKEAKKQRDLKRKLAENTIEKSNFETLLKELAEESKSLSILYKKKRKYWNYQIEAAQKEVDYSLAKQSDFKEQLQQKSSSLQQRIFKNYRFLNAKGEVKDALTIFNPHQPPAGTGECAAPKLLQYAYLHNLKPIAMAEFWYGKSLKSQIRKHGEFYPACRSKCEPLLAHMLQGLEVEENPIEASLLGRKKIQLIFEDEYLAVILKPHELLSVPGKRTKFSVLTQLQELYPNASGPLLVHRLDMSTSGIMLMAKSDAIHKQLQAQFIQRKVKKTYQALLEGELQENEGEIQLPLRVDLDNRPHQMVCNKHGKPAHTKWKKIRVKAGKTLVEFYPITGRTHQLRVHAAHPLGLNCPILGDDLYGSPANRLYLHAYTLGFTHPVTNEKLVFKEPVDFVN</sequence>
<dbReference type="GO" id="GO:0003723">
    <property type="term" value="F:RNA binding"/>
    <property type="evidence" value="ECO:0007669"/>
    <property type="project" value="InterPro"/>
</dbReference>
<dbReference type="AlphaFoldDB" id="A0A967DXW5"/>
<keyword evidence="4" id="KW-1185">Reference proteome</keyword>
<dbReference type="GO" id="GO:0000455">
    <property type="term" value="P:enzyme-directed rRNA pseudouridine synthesis"/>
    <property type="evidence" value="ECO:0007669"/>
    <property type="project" value="TreeGrafter"/>
</dbReference>
<dbReference type="EMBL" id="JAANAS010000032">
    <property type="protein sequence ID" value="NGZ89150.1"/>
    <property type="molecule type" value="Genomic_DNA"/>
</dbReference>